<reference evidence="15 16" key="1">
    <citation type="journal article" date="2018" name="Nat. Ecol. Evol.">
        <title>Pezizomycetes genomes reveal the molecular basis of ectomycorrhizal truffle lifestyle.</title>
        <authorList>
            <person name="Murat C."/>
            <person name="Payen T."/>
            <person name="Noel B."/>
            <person name="Kuo A."/>
            <person name="Morin E."/>
            <person name="Chen J."/>
            <person name="Kohler A."/>
            <person name="Krizsan K."/>
            <person name="Balestrini R."/>
            <person name="Da Silva C."/>
            <person name="Montanini B."/>
            <person name="Hainaut M."/>
            <person name="Levati E."/>
            <person name="Barry K.W."/>
            <person name="Belfiori B."/>
            <person name="Cichocki N."/>
            <person name="Clum A."/>
            <person name="Dockter R.B."/>
            <person name="Fauchery L."/>
            <person name="Guy J."/>
            <person name="Iotti M."/>
            <person name="Le Tacon F."/>
            <person name="Lindquist E.A."/>
            <person name="Lipzen A."/>
            <person name="Malagnac F."/>
            <person name="Mello A."/>
            <person name="Molinier V."/>
            <person name="Miyauchi S."/>
            <person name="Poulain J."/>
            <person name="Riccioni C."/>
            <person name="Rubini A."/>
            <person name="Sitrit Y."/>
            <person name="Splivallo R."/>
            <person name="Traeger S."/>
            <person name="Wang M."/>
            <person name="Zifcakova L."/>
            <person name="Wipf D."/>
            <person name="Zambonelli A."/>
            <person name="Paolocci F."/>
            <person name="Nowrousian M."/>
            <person name="Ottonello S."/>
            <person name="Baldrian P."/>
            <person name="Spatafora J.W."/>
            <person name="Henrissat B."/>
            <person name="Nagy L.G."/>
            <person name="Aury J.M."/>
            <person name="Wincker P."/>
            <person name="Grigoriev I.V."/>
            <person name="Bonfante P."/>
            <person name="Martin F.M."/>
        </authorList>
    </citation>
    <scope>NUCLEOTIDE SEQUENCE [LARGE SCALE GENOMIC DNA]</scope>
    <source>
        <strain evidence="15 16">RN42</strain>
    </source>
</reference>
<comment type="pathway">
    <text evidence="1 13">Isoprenoid biosynthesis; isopentenyl diphosphate biosynthesis via mevalonate pathway; isopentenyl diphosphate from (R)-mevalonate: step 2/3.</text>
</comment>
<evidence type="ECO:0000313" key="15">
    <source>
        <dbReference type="EMBL" id="RPA82593.1"/>
    </source>
</evidence>
<evidence type="ECO:0000256" key="11">
    <source>
        <dbReference type="ARBA" id="ARBA00023221"/>
    </source>
</evidence>
<gene>
    <name evidence="15" type="ORF">BJ508DRAFT_414017</name>
</gene>
<dbReference type="STRING" id="1160509.A0A3N4I927"/>
<dbReference type="InterPro" id="IPR014721">
    <property type="entry name" value="Ribsml_uS5_D2-typ_fold_subgr"/>
</dbReference>
<keyword evidence="16" id="KW-1185">Reference proteome</keyword>
<evidence type="ECO:0000256" key="1">
    <source>
        <dbReference type="ARBA" id="ARBA00005017"/>
    </source>
</evidence>
<dbReference type="InterPro" id="IPR020568">
    <property type="entry name" value="Ribosomal_Su5_D2-typ_SF"/>
</dbReference>
<comment type="catalytic activity">
    <reaction evidence="12">
        <text>(R)-5-phosphomevalonate + ATP = (R)-5-diphosphomevalonate + ADP</text>
        <dbReference type="Rhea" id="RHEA:16341"/>
        <dbReference type="ChEBI" id="CHEBI:30616"/>
        <dbReference type="ChEBI" id="CHEBI:57557"/>
        <dbReference type="ChEBI" id="CHEBI:58146"/>
        <dbReference type="ChEBI" id="CHEBI:456216"/>
        <dbReference type="EC" id="2.7.4.2"/>
    </reaction>
    <physiologicalReaction direction="left-to-right" evidence="12">
        <dbReference type="Rhea" id="RHEA:16342"/>
    </physiologicalReaction>
</comment>
<proteinExistence type="inferred from homology"/>
<name>A0A3N4I927_ASCIM</name>
<dbReference type="NCBIfam" id="TIGR01219">
    <property type="entry name" value="Pmev_kin_ERG8"/>
    <property type="match status" value="1"/>
</dbReference>
<dbReference type="PANTHER" id="PTHR31814:SF2">
    <property type="entry name" value="PHOSPHOMEVALONATE KINASE"/>
    <property type="match status" value="1"/>
</dbReference>
<dbReference type="Proteomes" id="UP000275078">
    <property type="component" value="Unassembled WGS sequence"/>
</dbReference>
<evidence type="ECO:0000313" key="16">
    <source>
        <dbReference type="Proteomes" id="UP000275078"/>
    </source>
</evidence>
<evidence type="ECO:0000256" key="12">
    <source>
        <dbReference type="ARBA" id="ARBA00029326"/>
    </source>
</evidence>
<feature type="domain" description="GHMP kinase N-terminal" evidence="14">
    <location>
        <begin position="149"/>
        <end position="214"/>
    </location>
</feature>
<evidence type="ECO:0000256" key="13">
    <source>
        <dbReference type="PIRNR" id="PIRNR017288"/>
    </source>
</evidence>
<evidence type="ECO:0000256" key="6">
    <source>
        <dbReference type="ARBA" id="ARBA00022741"/>
    </source>
</evidence>
<dbReference type="PANTHER" id="PTHR31814">
    <property type="match status" value="1"/>
</dbReference>
<dbReference type="GO" id="GO:0005777">
    <property type="term" value="C:peroxisome"/>
    <property type="evidence" value="ECO:0007669"/>
    <property type="project" value="TreeGrafter"/>
</dbReference>
<keyword evidence="4 13" id="KW-0444">Lipid biosynthesis</keyword>
<keyword evidence="7 13" id="KW-0418">Kinase</keyword>
<evidence type="ECO:0000256" key="7">
    <source>
        <dbReference type="ARBA" id="ARBA00022777"/>
    </source>
</evidence>
<keyword evidence="11 13" id="KW-0753">Steroid metabolism</keyword>
<evidence type="ECO:0000256" key="8">
    <source>
        <dbReference type="ARBA" id="ARBA00022840"/>
    </source>
</evidence>
<dbReference type="GO" id="GO:0004631">
    <property type="term" value="F:phosphomevalonate kinase activity"/>
    <property type="evidence" value="ECO:0007669"/>
    <property type="project" value="UniProtKB-UniRule"/>
</dbReference>
<dbReference type="AlphaFoldDB" id="A0A3N4I927"/>
<dbReference type="GO" id="GO:0005524">
    <property type="term" value="F:ATP binding"/>
    <property type="evidence" value="ECO:0007669"/>
    <property type="project" value="UniProtKB-UniRule"/>
</dbReference>
<evidence type="ECO:0000256" key="2">
    <source>
        <dbReference type="ARBA" id="ARBA00006495"/>
    </source>
</evidence>
<accession>A0A3N4I927</accession>
<evidence type="ECO:0000256" key="5">
    <source>
        <dbReference type="ARBA" id="ARBA00022679"/>
    </source>
</evidence>
<keyword evidence="6" id="KW-0547">Nucleotide-binding</keyword>
<dbReference type="InterPro" id="IPR016005">
    <property type="entry name" value="Erg8"/>
</dbReference>
<dbReference type="EMBL" id="ML119670">
    <property type="protein sequence ID" value="RPA82593.1"/>
    <property type="molecule type" value="Genomic_DNA"/>
</dbReference>
<organism evidence="15 16">
    <name type="scientific">Ascobolus immersus RN42</name>
    <dbReference type="NCBI Taxonomy" id="1160509"/>
    <lineage>
        <taxon>Eukaryota</taxon>
        <taxon>Fungi</taxon>
        <taxon>Dikarya</taxon>
        <taxon>Ascomycota</taxon>
        <taxon>Pezizomycotina</taxon>
        <taxon>Pezizomycetes</taxon>
        <taxon>Pezizales</taxon>
        <taxon>Ascobolaceae</taxon>
        <taxon>Ascobolus</taxon>
    </lineage>
</organism>
<evidence type="ECO:0000256" key="10">
    <source>
        <dbReference type="ARBA" id="ARBA00023098"/>
    </source>
</evidence>
<keyword evidence="8" id="KW-0067">ATP-binding</keyword>
<dbReference type="GO" id="GO:0010142">
    <property type="term" value="P:farnesyl diphosphate biosynthetic process, mevalonate pathway"/>
    <property type="evidence" value="ECO:0007669"/>
    <property type="project" value="TreeGrafter"/>
</dbReference>
<sequence>MSDSKSPTAYSAPGKVLLAGGYLVLDSNYSGLVIGLSARIHSVISSTGAEPGRITVKSPQFTESDWHYQVEEDGRINAFHPDPSQPRKNPFVETTLRYVYAYLTATSTSFKPTSTGLLITILADNDYYSQPSPDVPQFNHLGVPISKAHKTGLGSSAALVTSLTAALVAHLSPSPLDVTSGLGQSKIHNLAQAAHCAAQGKVGSGFDVAAAVFGSCVYHRFSPAILEQVGDAGVAGFNSRLAECVDKEWDFSVEKTGLPRGVRLLMGDVDCGSATPGMVKQVLGWRKEKAEEAKKLWDELESRNVKLIKGFEELSKLAKEDQQTYDFALEALAAGDISHASESGSKFSAAFDDITSYVASIRESVREMGEASGVAIEPAAQKRLLDAACDSVNGVLGGVVPGAGGYDAVAFLLVDNDQVIDNLKKFLSEWKFEGDADVQAGGTVKSLKTREEYAGVQKEEGVIPEQYL</sequence>
<evidence type="ECO:0000256" key="3">
    <source>
        <dbReference type="ARBA" id="ARBA00012958"/>
    </source>
</evidence>
<dbReference type="InterPro" id="IPR006204">
    <property type="entry name" value="GHMP_kinase_N_dom"/>
</dbReference>
<dbReference type="Gene3D" id="3.30.230.10">
    <property type="match status" value="1"/>
</dbReference>
<dbReference type="SUPFAM" id="SSF54211">
    <property type="entry name" value="Ribosomal protein S5 domain 2-like"/>
    <property type="match status" value="1"/>
</dbReference>
<protein>
    <recommendedName>
        <fullName evidence="3 13">Phosphomevalonate kinase</fullName>
        <ecNumber evidence="3 13">2.7.4.2</ecNumber>
    </recommendedName>
</protein>
<dbReference type="OrthoDB" id="10262935at2759"/>
<keyword evidence="5 13" id="KW-0808">Transferase</keyword>
<dbReference type="InterPro" id="IPR035102">
    <property type="entry name" value="Phosphomevalonate_kinase"/>
</dbReference>
<dbReference type="GO" id="GO:0019287">
    <property type="term" value="P:isopentenyl diphosphate biosynthetic process, mevalonate pathway"/>
    <property type="evidence" value="ECO:0007669"/>
    <property type="project" value="UniProtKB-UniRule"/>
</dbReference>
<dbReference type="GO" id="GO:0006696">
    <property type="term" value="P:ergosterol biosynthetic process"/>
    <property type="evidence" value="ECO:0007669"/>
    <property type="project" value="TreeGrafter"/>
</dbReference>
<dbReference type="PIRSF" id="PIRSF017288">
    <property type="entry name" value="PMK_GHMP_euk"/>
    <property type="match status" value="1"/>
</dbReference>
<evidence type="ECO:0000256" key="9">
    <source>
        <dbReference type="ARBA" id="ARBA00022955"/>
    </source>
</evidence>
<dbReference type="EC" id="2.7.4.2" evidence="3 13"/>
<comment type="similarity">
    <text evidence="2 13">Belongs to the GHMP kinase family. Mevalonate kinase subfamily.</text>
</comment>
<dbReference type="UniPathway" id="UPA00057">
    <property type="reaction ID" value="UER00099"/>
</dbReference>
<evidence type="ECO:0000259" key="14">
    <source>
        <dbReference type="Pfam" id="PF00288"/>
    </source>
</evidence>
<evidence type="ECO:0000256" key="4">
    <source>
        <dbReference type="ARBA" id="ARBA00022516"/>
    </source>
</evidence>
<keyword evidence="9 13" id="KW-0752">Steroid biosynthesis</keyword>
<dbReference type="Pfam" id="PF00288">
    <property type="entry name" value="GHMP_kinases_N"/>
    <property type="match status" value="1"/>
</dbReference>
<keyword evidence="10 13" id="KW-0443">Lipid metabolism</keyword>